<keyword evidence="1" id="KW-0732">Signal</keyword>
<evidence type="ECO:0000256" key="3">
    <source>
        <dbReference type="ARBA" id="ARBA00023157"/>
    </source>
</evidence>
<dbReference type="CDD" id="cd00033">
    <property type="entry name" value="CCP"/>
    <property type="match status" value="4"/>
</dbReference>
<keyword evidence="4" id="KW-0768">Sushi</keyword>
<feature type="transmembrane region" description="Helical" evidence="5">
    <location>
        <begin position="787"/>
        <end position="808"/>
    </location>
</feature>
<feature type="domain" description="Sushi" evidence="6">
    <location>
        <begin position="635"/>
        <end position="690"/>
    </location>
</feature>
<dbReference type="AlphaFoldDB" id="A0A7R9Q279"/>
<dbReference type="InterPro" id="IPR000436">
    <property type="entry name" value="Sushi_SCR_CCP_dom"/>
</dbReference>
<keyword evidence="5" id="KW-1133">Transmembrane helix</keyword>
<dbReference type="OrthoDB" id="6107927at2759"/>
<dbReference type="Gene3D" id="2.10.70.10">
    <property type="entry name" value="Complement Module, domain 1"/>
    <property type="match status" value="5"/>
</dbReference>
<dbReference type="InterPro" id="IPR035976">
    <property type="entry name" value="Sushi/SCR/CCP_sf"/>
</dbReference>
<keyword evidence="3 4" id="KW-1015">Disulfide bond</keyword>
<comment type="caution">
    <text evidence="4">Lacks conserved residue(s) required for the propagation of feature annotation.</text>
</comment>
<keyword evidence="5" id="KW-0812">Transmembrane</keyword>
<name>A0A7R9Q279_9ACAR</name>
<evidence type="ECO:0000313" key="7">
    <source>
        <dbReference type="EMBL" id="CAD7628716.1"/>
    </source>
</evidence>
<dbReference type="SMART" id="SM00032">
    <property type="entry name" value="CCP"/>
    <property type="match status" value="5"/>
</dbReference>
<evidence type="ECO:0000256" key="4">
    <source>
        <dbReference type="PROSITE-ProRule" id="PRU00302"/>
    </source>
</evidence>
<evidence type="ECO:0000259" key="6">
    <source>
        <dbReference type="PROSITE" id="PS50923"/>
    </source>
</evidence>
<feature type="non-terminal residue" evidence="7">
    <location>
        <position position="872"/>
    </location>
</feature>
<gene>
    <name evidence="7" type="ORF">OSB1V03_LOCUS9137</name>
</gene>
<dbReference type="PANTHER" id="PTHR45656:SF4">
    <property type="entry name" value="PROTEIN CBR-CLEC-78"/>
    <property type="match status" value="1"/>
</dbReference>
<feature type="domain" description="Sushi" evidence="6">
    <location>
        <begin position="692"/>
        <end position="767"/>
    </location>
</feature>
<proteinExistence type="predicted"/>
<evidence type="ECO:0000256" key="1">
    <source>
        <dbReference type="ARBA" id="ARBA00022729"/>
    </source>
</evidence>
<reference evidence="7" key="1">
    <citation type="submission" date="2020-11" db="EMBL/GenBank/DDBJ databases">
        <authorList>
            <person name="Tran Van P."/>
        </authorList>
    </citation>
    <scope>NUCLEOTIDE SEQUENCE</scope>
</reference>
<dbReference type="InterPro" id="IPR051277">
    <property type="entry name" value="SEZ6_CSMD_C4BPB_Regulators"/>
</dbReference>
<keyword evidence="2" id="KW-0677">Repeat</keyword>
<dbReference type="PANTHER" id="PTHR45656">
    <property type="entry name" value="PROTEIN CBR-CLEC-78"/>
    <property type="match status" value="1"/>
</dbReference>
<sequence length="872" mass="98462">HEIPRRFVDRIELVNVKNHTVSNVYRSLIYDYNYLNNYAKYQSMTFYGDPTNPGECVHSKVKADVTRMQWRVVFKWTIGQVYHVSVVVDTTSMKQTIDTRKTSSVISEIYVSDYRECKAAKTSPETVDTNEKVLKYTFICDLKDQSNGQKLEDFQSIRSEDLKNITITFAVNEITVCELHVAETLPIRYYSRGSCGSPDIPLYSSYVPVWDETTNGVIPIGYTFTCDKGFQLDGNQVVTCGINNQWLDKFPTCLPINTCPTMDGTKLDELSLKVEYRNLYSVDGNITAINGTQAIYSCNPHTKDDDNVNKTLLGDSVQFCQIMGNWSGEEPVCLGLLKMICYYSRNASAHHQHRPNQCGIPAIPKYSRIYTHDPNLIGVYLAAIKGKLDLMPSYPNGSVMTYGCESKFDYMASDFDARTCVNGSWVGPVGKCFTPVGGTDVTRVIAIQENTGLANVSYHNIRQDMSDRYWSYMETEDTNCTQLEIKSGTVYTWTIYLSTPVRMSYFAVRFANTKIFHDLDDDMLRVHRASQLDTPSPISAELFGYNYWSNKLGCEVTKVIETGLTSGLTQVSFRCDEPDSEASKKKMNPYVYYGYQMTTSAINIKINSDAFHESFDSTNTTHVNLCALMLFRASDDCGLPEDVPNSEIISSHEEGYVRYKCNPGYKLVGNEYVRCSKLGNWMDEFPRCELYKLCEMNKTNSPHDVLQRKYFNTMVINGEEVAVLATIVEFKCRNENLETGKHVIIGPRTIVCTKSGHWSTDEPICADDAYFGRFVTSNQTESSVGKVVALVIFAVILVAIVGVLVFAYHRKYGFSNPCLTCMTGRETARRSSTFISYGQSNLRDSVISYNEGSVSSNFMNAIRIQGYAILDI</sequence>
<dbReference type="EMBL" id="OC860595">
    <property type="protein sequence ID" value="CAD7628716.1"/>
    <property type="molecule type" value="Genomic_DNA"/>
</dbReference>
<keyword evidence="5" id="KW-0472">Membrane</keyword>
<dbReference type="Proteomes" id="UP000759131">
    <property type="component" value="Unassembled WGS sequence"/>
</dbReference>
<accession>A0A7R9Q279</accession>
<evidence type="ECO:0000313" key="8">
    <source>
        <dbReference type="Proteomes" id="UP000759131"/>
    </source>
</evidence>
<organism evidence="7">
    <name type="scientific">Medioppia subpectinata</name>
    <dbReference type="NCBI Taxonomy" id="1979941"/>
    <lineage>
        <taxon>Eukaryota</taxon>
        <taxon>Metazoa</taxon>
        <taxon>Ecdysozoa</taxon>
        <taxon>Arthropoda</taxon>
        <taxon>Chelicerata</taxon>
        <taxon>Arachnida</taxon>
        <taxon>Acari</taxon>
        <taxon>Acariformes</taxon>
        <taxon>Sarcoptiformes</taxon>
        <taxon>Oribatida</taxon>
        <taxon>Brachypylina</taxon>
        <taxon>Oppioidea</taxon>
        <taxon>Oppiidae</taxon>
        <taxon>Medioppia</taxon>
    </lineage>
</organism>
<protein>
    <recommendedName>
        <fullName evidence="6">Sushi domain-containing protein</fullName>
    </recommendedName>
</protein>
<dbReference type="SUPFAM" id="SSF57535">
    <property type="entry name" value="Complement control module/SCR domain"/>
    <property type="match status" value="4"/>
</dbReference>
<feature type="disulfide bond" evidence="4">
    <location>
        <begin position="661"/>
        <end position="688"/>
    </location>
</feature>
<evidence type="ECO:0000256" key="5">
    <source>
        <dbReference type="SAM" id="Phobius"/>
    </source>
</evidence>
<evidence type="ECO:0000256" key="2">
    <source>
        <dbReference type="ARBA" id="ARBA00022737"/>
    </source>
</evidence>
<dbReference type="EMBL" id="CAJPIZ010006020">
    <property type="protein sequence ID" value="CAG2109146.1"/>
    <property type="molecule type" value="Genomic_DNA"/>
</dbReference>
<dbReference type="PROSITE" id="PS50923">
    <property type="entry name" value="SUSHI"/>
    <property type="match status" value="3"/>
</dbReference>
<feature type="disulfide bond" evidence="4">
    <location>
        <begin position="226"/>
        <end position="253"/>
    </location>
</feature>
<dbReference type="Pfam" id="PF00084">
    <property type="entry name" value="Sushi"/>
    <property type="match status" value="2"/>
</dbReference>
<keyword evidence="8" id="KW-1185">Reference proteome</keyword>
<feature type="non-terminal residue" evidence="7">
    <location>
        <position position="1"/>
    </location>
</feature>
<feature type="domain" description="Sushi" evidence="6">
    <location>
        <begin position="193"/>
        <end position="255"/>
    </location>
</feature>